<dbReference type="PANTHER" id="PTHR36933">
    <property type="entry name" value="SLL0788 PROTEIN"/>
    <property type="match status" value="1"/>
</dbReference>
<name>A0A850PV05_9MYCO</name>
<evidence type="ECO:0000256" key="1">
    <source>
        <dbReference type="SAM" id="SignalP"/>
    </source>
</evidence>
<accession>A0A850PV05</accession>
<dbReference type="PANTHER" id="PTHR36933:SF1">
    <property type="entry name" value="SLL0788 PROTEIN"/>
    <property type="match status" value="1"/>
</dbReference>
<sequence length="211" mass="22243">MRSVPARLAAAFAAVATAVLLAGCSAPEDSADDGGGSGIPETAVITGEPAGYNADDVAFATNMIPHHKQAIELSNLVPDRSTNPELAALAGQIAATQQPEINIMNVFLVQWNENPEAGVDSDGEGHAGHGQAMQGMVDDATMTRLESLRGTEFDTLWLESMISHHQGAIEMAKAEIANGENIDAIAMAETMVRMQEAEIGQMKQMLEGSRE</sequence>
<keyword evidence="1" id="KW-0732">Signal</keyword>
<dbReference type="RefSeq" id="WP_178359754.1">
    <property type="nucleotide sequence ID" value="NZ_JABFYL010000036.1"/>
</dbReference>
<dbReference type="Pfam" id="PF03713">
    <property type="entry name" value="DUF305"/>
    <property type="match status" value="1"/>
</dbReference>
<keyword evidence="4" id="KW-1185">Reference proteome</keyword>
<proteinExistence type="predicted"/>
<evidence type="ECO:0000259" key="2">
    <source>
        <dbReference type="Pfam" id="PF03713"/>
    </source>
</evidence>
<dbReference type="Gene3D" id="1.20.1260.10">
    <property type="match status" value="1"/>
</dbReference>
<dbReference type="EMBL" id="JABFYL010000036">
    <property type="protein sequence ID" value="NVN51425.1"/>
    <property type="molecule type" value="Genomic_DNA"/>
</dbReference>
<comment type="caution">
    <text evidence="3">The sequence shown here is derived from an EMBL/GenBank/DDBJ whole genome shotgun (WGS) entry which is preliminary data.</text>
</comment>
<dbReference type="InterPro" id="IPR005183">
    <property type="entry name" value="DUF305_CopM-like"/>
</dbReference>
<keyword evidence="3" id="KW-0449">Lipoprotein</keyword>
<dbReference type="PROSITE" id="PS51257">
    <property type="entry name" value="PROKAR_LIPOPROTEIN"/>
    <property type="match status" value="1"/>
</dbReference>
<feature type="chain" id="PRO_5032522221" evidence="1">
    <location>
        <begin position="32"/>
        <end position="211"/>
    </location>
</feature>
<organism evidence="3 4">
    <name type="scientific">Mycolicibacterium hippocampi</name>
    <dbReference type="NCBI Taxonomy" id="659824"/>
    <lineage>
        <taxon>Bacteria</taxon>
        <taxon>Bacillati</taxon>
        <taxon>Actinomycetota</taxon>
        <taxon>Actinomycetes</taxon>
        <taxon>Mycobacteriales</taxon>
        <taxon>Mycobacteriaceae</taxon>
        <taxon>Mycolicibacterium</taxon>
    </lineage>
</organism>
<feature type="signal peptide" evidence="1">
    <location>
        <begin position="1"/>
        <end position="31"/>
    </location>
</feature>
<dbReference type="AlphaFoldDB" id="A0A850PV05"/>
<evidence type="ECO:0000313" key="3">
    <source>
        <dbReference type="EMBL" id="NVN51425.1"/>
    </source>
</evidence>
<evidence type="ECO:0000313" key="4">
    <source>
        <dbReference type="Proteomes" id="UP000570517"/>
    </source>
</evidence>
<feature type="domain" description="DUF305" evidence="2">
    <location>
        <begin position="56"/>
        <end position="206"/>
    </location>
</feature>
<dbReference type="InterPro" id="IPR012347">
    <property type="entry name" value="Ferritin-like"/>
</dbReference>
<reference evidence="3 4" key="1">
    <citation type="submission" date="2020-05" db="EMBL/GenBank/DDBJ databases">
        <title>Draft genome sequence of Mycobacterium hippocampi DL, isolated from European seabass, Dicentrarchus labrax, reared in fish farms.</title>
        <authorList>
            <person name="Stathopoulou P."/>
            <person name="Asimakis E."/>
            <person name="Tzokas K."/>
            <person name="Batargias C."/>
            <person name="Tsiamis G."/>
        </authorList>
    </citation>
    <scope>NUCLEOTIDE SEQUENCE [LARGE SCALE GENOMIC DNA]</scope>
    <source>
        <strain evidence="3 4">DL</strain>
    </source>
</reference>
<gene>
    <name evidence="3" type="ORF">HLY00_2581</name>
</gene>
<protein>
    <submittedName>
        <fullName evidence="3">Putative lipoprotein</fullName>
    </submittedName>
</protein>
<dbReference type="Proteomes" id="UP000570517">
    <property type="component" value="Unassembled WGS sequence"/>
</dbReference>